<dbReference type="Gene3D" id="3.40.630.30">
    <property type="match status" value="1"/>
</dbReference>
<dbReference type="EMBL" id="JAKNBA010000050">
    <property type="protein sequence ID" value="MDE1244021.1"/>
    <property type="molecule type" value="Genomic_DNA"/>
</dbReference>
<keyword evidence="2" id="KW-0012">Acyltransferase</keyword>
<name>A0A9X4EXD1_9VIBR</name>
<dbReference type="Proteomes" id="UP001140979">
    <property type="component" value="Unassembled WGS sequence"/>
</dbReference>
<protein>
    <submittedName>
        <fullName evidence="4">GNAT family N-acetyltransferase</fullName>
    </submittedName>
</protein>
<dbReference type="PANTHER" id="PTHR43420:SF47">
    <property type="entry name" value="N-ACETYLTRANSFERASE DOMAIN-CONTAINING PROTEIN"/>
    <property type="match status" value="1"/>
</dbReference>
<dbReference type="InterPro" id="IPR000182">
    <property type="entry name" value="GNAT_dom"/>
</dbReference>
<dbReference type="PROSITE" id="PS51186">
    <property type="entry name" value="GNAT"/>
    <property type="match status" value="1"/>
</dbReference>
<proteinExistence type="predicted"/>
<dbReference type="SUPFAM" id="SSF55729">
    <property type="entry name" value="Acyl-CoA N-acyltransferases (Nat)"/>
    <property type="match status" value="1"/>
</dbReference>
<evidence type="ECO:0000259" key="3">
    <source>
        <dbReference type="PROSITE" id="PS51186"/>
    </source>
</evidence>
<dbReference type="GO" id="GO:0016747">
    <property type="term" value="F:acyltransferase activity, transferring groups other than amino-acyl groups"/>
    <property type="evidence" value="ECO:0007669"/>
    <property type="project" value="InterPro"/>
</dbReference>
<evidence type="ECO:0000256" key="2">
    <source>
        <dbReference type="ARBA" id="ARBA00023315"/>
    </source>
</evidence>
<evidence type="ECO:0000313" key="4">
    <source>
        <dbReference type="EMBL" id="MDE1244021.1"/>
    </source>
</evidence>
<dbReference type="RefSeq" id="WP_274683858.1">
    <property type="nucleotide sequence ID" value="NZ_JAKNAW010000001.1"/>
</dbReference>
<comment type="caution">
    <text evidence="4">The sequence shown here is derived from an EMBL/GenBank/DDBJ whole genome shotgun (WGS) entry which is preliminary data.</text>
</comment>
<evidence type="ECO:0000313" key="5">
    <source>
        <dbReference type="Proteomes" id="UP001140979"/>
    </source>
</evidence>
<accession>A0A9X4EXD1</accession>
<dbReference type="AlphaFoldDB" id="A0A9X4EXD1"/>
<evidence type="ECO:0000256" key="1">
    <source>
        <dbReference type="ARBA" id="ARBA00022679"/>
    </source>
</evidence>
<sequence>MLKIDFITGALEAQKQGELKAGFESHSQINAAPSYNKERLNWTIQDDNGKLIAALTVDLLWDWLYIDELWVDENYRGTGIGKQLMEKAEEYAKLKKLSGLWLWTQSWQAPVFYQRLGFEEFTRFDDFPIGHSRIGLRKSLSNS</sequence>
<gene>
    <name evidence="4" type="ORF">L9W94_18140</name>
</gene>
<dbReference type="InterPro" id="IPR050680">
    <property type="entry name" value="YpeA/RimI_acetyltransf"/>
</dbReference>
<dbReference type="Pfam" id="PF00583">
    <property type="entry name" value="Acetyltransf_1"/>
    <property type="match status" value="1"/>
</dbReference>
<dbReference type="PANTHER" id="PTHR43420">
    <property type="entry name" value="ACETYLTRANSFERASE"/>
    <property type="match status" value="1"/>
</dbReference>
<keyword evidence="1" id="KW-0808">Transferase</keyword>
<dbReference type="CDD" id="cd04301">
    <property type="entry name" value="NAT_SF"/>
    <property type="match status" value="1"/>
</dbReference>
<reference evidence="4" key="1">
    <citation type="submission" date="2022-02" db="EMBL/GenBank/DDBJ databases">
        <title>Emergence and expansion in Europe of a Vibrio aestuarianus clonal complex pathogenic for oysters.</title>
        <authorList>
            <person name="Mesnil A."/>
            <person name="Travers M.-A."/>
        </authorList>
    </citation>
    <scope>NUCLEOTIDE SEQUENCE</scope>
    <source>
        <strain evidence="4">19_064_11T1</strain>
    </source>
</reference>
<dbReference type="InterPro" id="IPR016181">
    <property type="entry name" value="Acyl_CoA_acyltransferase"/>
</dbReference>
<organism evidence="4 5">
    <name type="scientific">Vibrio aestuarianus</name>
    <dbReference type="NCBI Taxonomy" id="28171"/>
    <lineage>
        <taxon>Bacteria</taxon>
        <taxon>Pseudomonadati</taxon>
        <taxon>Pseudomonadota</taxon>
        <taxon>Gammaproteobacteria</taxon>
        <taxon>Vibrionales</taxon>
        <taxon>Vibrionaceae</taxon>
        <taxon>Vibrio</taxon>
    </lineage>
</organism>
<feature type="domain" description="N-acetyltransferase" evidence="3">
    <location>
        <begin position="1"/>
        <end position="141"/>
    </location>
</feature>